<keyword evidence="1" id="KW-0472">Membrane</keyword>
<dbReference type="AlphaFoldDB" id="A0A9D1E313"/>
<feature type="transmembrane region" description="Helical" evidence="1">
    <location>
        <begin position="20"/>
        <end position="37"/>
    </location>
</feature>
<keyword evidence="1" id="KW-0812">Transmembrane</keyword>
<reference evidence="2" key="2">
    <citation type="journal article" date="2021" name="PeerJ">
        <title>Extensive microbial diversity within the chicken gut microbiome revealed by metagenomics and culture.</title>
        <authorList>
            <person name="Gilroy R."/>
            <person name="Ravi A."/>
            <person name="Getino M."/>
            <person name="Pursley I."/>
            <person name="Horton D.L."/>
            <person name="Alikhan N.F."/>
            <person name="Baker D."/>
            <person name="Gharbi K."/>
            <person name="Hall N."/>
            <person name="Watson M."/>
            <person name="Adriaenssens E.M."/>
            <person name="Foster-Nyarko E."/>
            <person name="Jarju S."/>
            <person name="Secka A."/>
            <person name="Antonio M."/>
            <person name="Oren A."/>
            <person name="Chaudhuri R.R."/>
            <person name="La Ragione R."/>
            <person name="Hildebrand F."/>
            <person name="Pallen M.J."/>
        </authorList>
    </citation>
    <scope>NUCLEOTIDE SEQUENCE</scope>
    <source>
        <strain evidence="2">ChiHjej13B12-12457</strain>
    </source>
</reference>
<comment type="caution">
    <text evidence="2">The sequence shown here is derived from an EMBL/GenBank/DDBJ whole genome shotgun (WGS) entry which is preliminary data.</text>
</comment>
<dbReference type="Gene3D" id="2.170.120.40">
    <property type="entry name" value="YbbR-like domain"/>
    <property type="match status" value="1"/>
</dbReference>
<sequence>MASGNGITGNEKDRKDGKEWLLLLLSLLLAFIIWLLHSLSLQYSVFFEYNVDLTSSLEGRSRSSASEDLLIVRGRSEGYYILRQRIGRRKTLKVSAPVTALAQKDGDVFSVGCESIKSNIVEALGGNVELEFIVTDSLDFNFPRMVSKRVPVAPRTSISFDGQYMAVGKIELRPDSVDVYGDARLLETVDSVMTVTISATGVDGPIQGISSLVPIRRVEYSEDDIYYSLNVVRYIEESVDVPVTAVGVPEDKELIVFPSTVRITFRRVFSSTQYRPDDFVLAVDYSDFINTIESELIPKLLSAPRGVISWEMSPRYVDCILLENNDGQK</sequence>
<name>A0A9D1E313_9BACT</name>
<protein>
    <recommendedName>
        <fullName evidence="4">YbbR-like domain-containing protein</fullName>
    </recommendedName>
</protein>
<proteinExistence type="predicted"/>
<keyword evidence="1" id="KW-1133">Transmembrane helix</keyword>
<evidence type="ECO:0000256" key="1">
    <source>
        <dbReference type="SAM" id="Phobius"/>
    </source>
</evidence>
<organism evidence="2 3">
    <name type="scientific">Candidatus Coprenecus avistercoris</name>
    <dbReference type="NCBI Taxonomy" id="2840730"/>
    <lineage>
        <taxon>Bacteria</taxon>
        <taxon>Pseudomonadati</taxon>
        <taxon>Bacteroidota</taxon>
        <taxon>Bacteroidia</taxon>
        <taxon>Bacteroidales</taxon>
        <taxon>Rikenellaceae</taxon>
        <taxon>Rikenellaceae incertae sedis</taxon>
        <taxon>Candidatus Coprenecus</taxon>
    </lineage>
</organism>
<dbReference type="Proteomes" id="UP000886744">
    <property type="component" value="Unassembled WGS sequence"/>
</dbReference>
<evidence type="ECO:0008006" key="4">
    <source>
        <dbReference type="Google" id="ProtNLM"/>
    </source>
</evidence>
<evidence type="ECO:0000313" key="3">
    <source>
        <dbReference type="Proteomes" id="UP000886744"/>
    </source>
</evidence>
<accession>A0A9D1E313</accession>
<evidence type="ECO:0000313" key="2">
    <source>
        <dbReference type="EMBL" id="HIR63541.1"/>
    </source>
</evidence>
<reference evidence="2" key="1">
    <citation type="submission" date="2020-10" db="EMBL/GenBank/DDBJ databases">
        <authorList>
            <person name="Gilroy R."/>
        </authorList>
    </citation>
    <scope>NUCLEOTIDE SEQUENCE</scope>
    <source>
        <strain evidence="2">ChiHjej13B12-12457</strain>
    </source>
</reference>
<gene>
    <name evidence="2" type="ORF">IAC94_08520</name>
</gene>
<dbReference type="EMBL" id="DVHI01000102">
    <property type="protein sequence ID" value="HIR63541.1"/>
    <property type="molecule type" value="Genomic_DNA"/>
</dbReference>